<accession>A0A4Z2J298</accession>
<proteinExistence type="predicted"/>
<sequence length="86" mass="8967">MLQGQGMPVLASGSLLCCQQALCYLPWSLSVLTNRGGGRTGALAKCNDLHAASAIVNVVVRPLRRAAAQTLAVDLVISAAARQLQH</sequence>
<comment type="caution">
    <text evidence="1">The sequence shown here is derived from an EMBL/GenBank/DDBJ whole genome shotgun (WGS) entry which is preliminary data.</text>
</comment>
<protein>
    <submittedName>
        <fullName evidence="1">Uncharacterized protein</fullName>
    </submittedName>
</protein>
<name>A0A4Z2J298_9TELE</name>
<reference evidence="1 2" key="1">
    <citation type="submission" date="2019-03" db="EMBL/GenBank/DDBJ databases">
        <title>First draft genome of Liparis tanakae, snailfish: a comprehensive survey of snailfish specific genes.</title>
        <authorList>
            <person name="Kim W."/>
            <person name="Song I."/>
            <person name="Jeong J.-H."/>
            <person name="Kim D."/>
            <person name="Kim S."/>
            <person name="Ryu S."/>
            <person name="Song J.Y."/>
            <person name="Lee S.K."/>
        </authorList>
    </citation>
    <scope>NUCLEOTIDE SEQUENCE [LARGE SCALE GENOMIC DNA]</scope>
    <source>
        <tissue evidence="1">Muscle</tissue>
    </source>
</reference>
<gene>
    <name evidence="1" type="ORF">EYF80_005313</name>
</gene>
<evidence type="ECO:0000313" key="2">
    <source>
        <dbReference type="Proteomes" id="UP000314294"/>
    </source>
</evidence>
<keyword evidence="2" id="KW-1185">Reference proteome</keyword>
<dbReference type="AlphaFoldDB" id="A0A4Z2J298"/>
<evidence type="ECO:0000313" key="1">
    <source>
        <dbReference type="EMBL" id="TNN84320.1"/>
    </source>
</evidence>
<dbReference type="EMBL" id="SRLO01000027">
    <property type="protein sequence ID" value="TNN84320.1"/>
    <property type="molecule type" value="Genomic_DNA"/>
</dbReference>
<dbReference type="Proteomes" id="UP000314294">
    <property type="component" value="Unassembled WGS sequence"/>
</dbReference>
<organism evidence="1 2">
    <name type="scientific">Liparis tanakae</name>
    <name type="common">Tanaka's snailfish</name>
    <dbReference type="NCBI Taxonomy" id="230148"/>
    <lineage>
        <taxon>Eukaryota</taxon>
        <taxon>Metazoa</taxon>
        <taxon>Chordata</taxon>
        <taxon>Craniata</taxon>
        <taxon>Vertebrata</taxon>
        <taxon>Euteleostomi</taxon>
        <taxon>Actinopterygii</taxon>
        <taxon>Neopterygii</taxon>
        <taxon>Teleostei</taxon>
        <taxon>Neoteleostei</taxon>
        <taxon>Acanthomorphata</taxon>
        <taxon>Eupercaria</taxon>
        <taxon>Perciformes</taxon>
        <taxon>Cottioidei</taxon>
        <taxon>Cottales</taxon>
        <taxon>Liparidae</taxon>
        <taxon>Liparis</taxon>
    </lineage>
</organism>